<dbReference type="AlphaFoldDB" id="A0AAV3RHC5"/>
<dbReference type="EMBL" id="BAABME010026924">
    <property type="protein sequence ID" value="GAA0174766.1"/>
    <property type="molecule type" value="Genomic_DNA"/>
</dbReference>
<dbReference type="InterPro" id="IPR057670">
    <property type="entry name" value="SH3_retrovirus"/>
</dbReference>
<feature type="domain" description="Retroviral polymerase SH3-like" evidence="2">
    <location>
        <begin position="115"/>
        <end position="176"/>
    </location>
</feature>
<dbReference type="Proteomes" id="UP001454036">
    <property type="component" value="Unassembled WGS sequence"/>
</dbReference>
<proteinExistence type="predicted"/>
<gene>
    <name evidence="3" type="ORF">LIER_41779</name>
</gene>
<evidence type="ECO:0000313" key="4">
    <source>
        <dbReference type="Proteomes" id="UP001454036"/>
    </source>
</evidence>
<keyword evidence="4" id="KW-1185">Reference proteome</keyword>
<evidence type="ECO:0000256" key="1">
    <source>
        <dbReference type="SAM" id="MobiDB-lite"/>
    </source>
</evidence>
<name>A0AAV3RHC5_LITER</name>
<sequence length="354" mass="39486">MTGEYSFKSWILDSGASHHVTGNQYCLTDIRTLFPCPIGLPNGHSSMATMEGHDQRSLSLIGASERHEGLYYYRTIPTVCTVTVPGLSYILQDKSPYEILLGKPLELDHLRVFGCLFYAHDQRSKGDKFASRSRRCAFVGYPKNQRGWKLYDMDSGAFFVSRDVRFHENEYPFVATTSVPKVSVPGSSLQHTVEEELANSLHNNNDDDLPNDDDDLDHGHLATNHDTLNCENIQPHGEVVDLRSAHTHDHTVPIQPTTSLCSAQPTPANQYAPASTCTSLSSPQHGQTRMHSSSGSLYPLAHYVNCDSFSLLYRIFLAAVVIGVEPLNFREAMADPRWRETMNKEIAALEANNT</sequence>
<evidence type="ECO:0000259" key="2">
    <source>
        <dbReference type="Pfam" id="PF25597"/>
    </source>
</evidence>
<dbReference type="Pfam" id="PF25597">
    <property type="entry name" value="SH3_retrovirus"/>
    <property type="match status" value="1"/>
</dbReference>
<organism evidence="3 4">
    <name type="scientific">Lithospermum erythrorhizon</name>
    <name type="common">Purple gromwell</name>
    <name type="synonym">Lithospermum officinale var. erythrorhizon</name>
    <dbReference type="NCBI Taxonomy" id="34254"/>
    <lineage>
        <taxon>Eukaryota</taxon>
        <taxon>Viridiplantae</taxon>
        <taxon>Streptophyta</taxon>
        <taxon>Embryophyta</taxon>
        <taxon>Tracheophyta</taxon>
        <taxon>Spermatophyta</taxon>
        <taxon>Magnoliopsida</taxon>
        <taxon>eudicotyledons</taxon>
        <taxon>Gunneridae</taxon>
        <taxon>Pentapetalae</taxon>
        <taxon>asterids</taxon>
        <taxon>lamiids</taxon>
        <taxon>Boraginales</taxon>
        <taxon>Boraginaceae</taxon>
        <taxon>Boraginoideae</taxon>
        <taxon>Lithospermeae</taxon>
        <taxon>Lithospermum</taxon>
    </lineage>
</organism>
<accession>A0AAV3RHC5</accession>
<feature type="region of interest" description="Disordered" evidence="1">
    <location>
        <begin position="201"/>
        <end position="220"/>
    </location>
</feature>
<comment type="caution">
    <text evidence="3">The sequence shown here is derived from an EMBL/GenBank/DDBJ whole genome shotgun (WGS) entry which is preliminary data.</text>
</comment>
<feature type="compositionally biased region" description="Acidic residues" evidence="1">
    <location>
        <begin position="206"/>
        <end position="216"/>
    </location>
</feature>
<reference evidence="3 4" key="1">
    <citation type="submission" date="2024-01" db="EMBL/GenBank/DDBJ databases">
        <title>The complete chloroplast genome sequence of Lithospermum erythrorhizon: insights into the phylogenetic relationship among Boraginaceae species and the maternal lineages of purple gromwells.</title>
        <authorList>
            <person name="Okada T."/>
            <person name="Watanabe K."/>
        </authorList>
    </citation>
    <scope>NUCLEOTIDE SEQUENCE [LARGE SCALE GENOMIC DNA]</scope>
</reference>
<evidence type="ECO:0000313" key="3">
    <source>
        <dbReference type="EMBL" id="GAA0174766.1"/>
    </source>
</evidence>
<protein>
    <recommendedName>
        <fullName evidence="2">Retroviral polymerase SH3-like domain-containing protein</fullName>
    </recommendedName>
</protein>